<dbReference type="SUPFAM" id="SSF51206">
    <property type="entry name" value="cAMP-binding domain-like"/>
    <property type="match status" value="1"/>
</dbReference>
<dbReference type="InterPro" id="IPR014710">
    <property type="entry name" value="RmlC-like_jellyroll"/>
</dbReference>
<comment type="subcellular location">
    <subcellularLocation>
        <location evidence="1">Membrane</location>
        <topology evidence="1">Multi-pass membrane protein</topology>
    </subcellularLocation>
</comment>
<dbReference type="InterPro" id="IPR018490">
    <property type="entry name" value="cNMP-bd_dom_sf"/>
</dbReference>
<feature type="transmembrane region" description="Helical" evidence="8">
    <location>
        <begin position="805"/>
        <end position="825"/>
    </location>
</feature>
<dbReference type="Gene3D" id="3.40.50.150">
    <property type="entry name" value="Vaccinia Virus protein VP39"/>
    <property type="match status" value="1"/>
</dbReference>
<evidence type="ECO:0000256" key="3">
    <source>
        <dbReference type="ARBA" id="ARBA00022692"/>
    </source>
</evidence>
<evidence type="ECO:0000256" key="4">
    <source>
        <dbReference type="ARBA" id="ARBA00022989"/>
    </source>
</evidence>
<dbReference type="Pfam" id="PF00520">
    <property type="entry name" value="Ion_trans"/>
    <property type="match status" value="1"/>
</dbReference>
<dbReference type="PROSITE" id="PS50042">
    <property type="entry name" value="CNMP_BINDING_3"/>
    <property type="match status" value="1"/>
</dbReference>
<dbReference type="PANTHER" id="PTHR45689:SF5">
    <property type="entry name" value="I[[H]] CHANNEL, ISOFORM E"/>
    <property type="match status" value="1"/>
</dbReference>
<keyword evidence="11" id="KW-1185">Reference proteome</keyword>
<dbReference type="PANTHER" id="PTHR45689">
    <property type="entry name" value="I[[H]] CHANNEL, ISOFORM E"/>
    <property type="match status" value="1"/>
</dbReference>
<feature type="transmembrane region" description="Helical" evidence="8">
    <location>
        <begin position="759"/>
        <end position="785"/>
    </location>
</feature>
<keyword evidence="3 8" id="KW-0812">Transmembrane</keyword>
<evidence type="ECO:0000259" key="9">
    <source>
        <dbReference type="PROSITE" id="PS50042"/>
    </source>
</evidence>
<name>A0ABP0NK75_9DINO</name>
<evidence type="ECO:0000313" key="10">
    <source>
        <dbReference type="EMBL" id="CAK9063272.1"/>
    </source>
</evidence>
<dbReference type="InterPro" id="IPR051413">
    <property type="entry name" value="K/Na_HCN_channel"/>
</dbReference>
<evidence type="ECO:0000256" key="7">
    <source>
        <dbReference type="SAM" id="MobiDB-lite"/>
    </source>
</evidence>
<dbReference type="SUPFAM" id="SSF81324">
    <property type="entry name" value="Voltage-gated potassium channels"/>
    <property type="match status" value="1"/>
</dbReference>
<dbReference type="SUPFAM" id="SSF53335">
    <property type="entry name" value="S-adenosyl-L-methionine-dependent methyltransferases"/>
    <property type="match status" value="1"/>
</dbReference>
<evidence type="ECO:0000256" key="6">
    <source>
        <dbReference type="ARBA" id="ARBA00023136"/>
    </source>
</evidence>
<dbReference type="InterPro" id="IPR029063">
    <property type="entry name" value="SAM-dependent_MTases_sf"/>
</dbReference>
<accession>A0ABP0NK75</accession>
<keyword evidence="6 8" id="KW-0472">Membrane</keyword>
<dbReference type="InterPro" id="IPR005821">
    <property type="entry name" value="Ion_trans_dom"/>
</dbReference>
<proteinExistence type="predicted"/>
<evidence type="ECO:0000256" key="5">
    <source>
        <dbReference type="ARBA" id="ARBA00023065"/>
    </source>
</evidence>
<dbReference type="Gene3D" id="2.60.120.10">
    <property type="entry name" value="Jelly Rolls"/>
    <property type="match status" value="1"/>
</dbReference>
<feature type="compositionally biased region" description="Polar residues" evidence="7">
    <location>
        <begin position="1269"/>
        <end position="1284"/>
    </location>
</feature>
<dbReference type="Proteomes" id="UP001642484">
    <property type="component" value="Unassembled WGS sequence"/>
</dbReference>
<evidence type="ECO:0000256" key="2">
    <source>
        <dbReference type="ARBA" id="ARBA00022448"/>
    </source>
</evidence>
<keyword evidence="4 8" id="KW-1133">Transmembrane helix</keyword>
<dbReference type="EMBL" id="CAXAMN010021773">
    <property type="protein sequence ID" value="CAK9063272.1"/>
    <property type="molecule type" value="Genomic_DNA"/>
</dbReference>
<dbReference type="Pfam" id="PF00027">
    <property type="entry name" value="cNMP_binding"/>
    <property type="match status" value="1"/>
</dbReference>
<feature type="region of interest" description="Disordered" evidence="7">
    <location>
        <begin position="1269"/>
        <end position="1290"/>
    </location>
</feature>
<reference evidence="10 11" key="1">
    <citation type="submission" date="2024-02" db="EMBL/GenBank/DDBJ databases">
        <authorList>
            <person name="Chen Y."/>
            <person name="Shah S."/>
            <person name="Dougan E. K."/>
            <person name="Thang M."/>
            <person name="Chan C."/>
        </authorList>
    </citation>
    <scope>NUCLEOTIDE SEQUENCE [LARGE SCALE GENOMIC DNA]</scope>
</reference>
<feature type="transmembrane region" description="Helical" evidence="8">
    <location>
        <begin position="883"/>
        <end position="901"/>
    </location>
</feature>
<keyword evidence="2" id="KW-0813">Transport</keyword>
<evidence type="ECO:0000313" key="11">
    <source>
        <dbReference type="Proteomes" id="UP001642484"/>
    </source>
</evidence>
<sequence>MPELGQILSSFLPKQILLIWLWSPFSSAQNLVHYLSRPWYLRLRVVLPDEQIQRQVEKAERFWKVPIFIICRDRLVYLQMLVSQLHSLGYYHLIALDNNSTYKPLLNYYQEKLLWVVRLPSNLGNEISHLLWRMRWNQNTHMKEYIDRFGGRYVLADPDTVFDDGVPANWLQHFWEIMDRHQANKVGAALRLDDLPEHYAARKQVWQHECDFWREDRLAPGEKHVFWAPIDTTMALTKISKSRLAMLKPSANVRVAGPYTVRHLPWYENSKWLLPDVEYARKHRGKGHTFGWWSHAEGYARRGKQIIDSESQSGQFKRASNQTFAFPPRVKYLGFCRRFSAEQLDERSGGGTPHAPINVRPAQCHYSYLPERESHLARGPANVAVRWARAAAGPEEDFWRTRFAHDSAAIYTAVASLLAAKPAVVLDVGAGEGASALWLARALGGGLPHVRVVALESEPVVFERLCRNIAANGPDVHVVALRAALGDDEHAPAAAVRHGQRGGEVVSISSLRMQAIELEEVSLVKINLDRSLPTSLPLSSSLLRFLQQTRSHLWLSLTPHGGAFPAAFPRAAVRQLLRRCAHLYGAGRGTSVANLTGRRWRLPEDGGPLSNVLCTQAPLPEAVEKLKASWTATENPENPEENPEENVEDNEGHGSGDESPSSPRHFQLWSTYTKAQNFAMKEEEESEDLMTTQGPFFLGLGAELEQERLLLAKAKTPWWVLSPNSPKRICWDLTGVLILLYDLIMIPMYTAFPLAPNVFLSLMTGVTLGFWTLDILACFCVGYYARDGTLVVSLRKIAKQYLFTWFPLDVIIVSIDWIIVLALISEEEGKSAGLMRAGKMLRALRVLRTLRLLRLAKLRQLLNKLQDQVDSEHISVLLDIVKLLILICFINHFIACAWYLVGCNPPSQSNSWLAVEFGHHDCEDPMDDQLLYKYTTSMHWSLTQFTPASMSVQPTNTVERSFAIGVLLFALLVFSSFVASLTGATTSLRKMTGRHSSQLWLLRKFLRQREITLDLQVRINRYINVVLTTTEKSVQYSDVKLFGMLSGPLHNELRTELNKPRLLVHPFFVNMMDKFEALMRKVCFKVPSQVSLSRADILFSAGEEGKSMYFLSSGSLDYMQHETKEFEQVKANEWFCEVVLWTPWVHQGRLRAKIETELIELSSEKFREVVAEYPKHLSFMRMYGLSFLAQLHELYLEKDHHLTDLDMNIAVSEKMTDFLQLELAADDDTQTVVSAASAFFVWPTKTNSKETEFPQVGPRYVRAKSRYKLTSSESSVFDDNSPTKSYLGDEASARRLEEDIEI</sequence>
<dbReference type="Gene3D" id="1.10.287.70">
    <property type="match status" value="1"/>
</dbReference>
<feature type="transmembrane region" description="Helical" evidence="8">
    <location>
        <begin position="962"/>
        <end position="984"/>
    </location>
</feature>
<gene>
    <name evidence="10" type="ORF">CCMP2556_LOCUS31106</name>
</gene>
<dbReference type="CDD" id="cd02440">
    <property type="entry name" value="AdoMet_MTases"/>
    <property type="match status" value="1"/>
</dbReference>
<feature type="region of interest" description="Disordered" evidence="7">
    <location>
        <begin position="626"/>
        <end position="665"/>
    </location>
</feature>
<dbReference type="InterPro" id="IPR000595">
    <property type="entry name" value="cNMP-bd_dom"/>
</dbReference>
<feature type="compositionally biased region" description="Acidic residues" evidence="7">
    <location>
        <begin position="637"/>
        <end position="649"/>
    </location>
</feature>
<feature type="domain" description="Cyclic nucleotide-binding" evidence="9">
    <location>
        <begin position="1096"/>
        <end position="1170"/>
    </location>
</feature>
<dbReference type="CDD" id="cd00038">
    <property type="entry name" value="CAP_ED"/>
    <property type="match status" value="1"/>
</dbReference>
<comment type="caution">
    <text evidence="10">The sequence shown here is derived from an EMBL/GenBank/DDBJ whole genome shotgun (WGS) entry which is preliminary data.</text>
</comment>
<evidence type="ECO:0000256" key="1">
    <source>
        <dbReference type="ARBA" id="ARBA00004141"/>
    </source>
</evidence>
<organism evidence="10 11">
    <name type="scientific">Durusdinium trenchii</name>
    <dbReference type="NCBI Taxonomy" id="1381693"/>
    <lineage>
        <taxon>Eukaryota</taxon>
        <taxon>Sar</taxon>
        <taxon>Alveolata</taxon>
        <taxon>Dinophyceae</taxon>
        <taxon>Suessiales</taxon>
        <taxon>Symbiodiniaceae</taxon>
        <taxon>Durusdinium</taxon>
    </lineage>
</organism>
<protein>
    <recommendedName>
        <fullName evidence="9">Cyclic nucleotide-binding domain-containing protein</fullName>
    </recommendedName>
</protein>
<evidence type="ECO:0000256" key="8">
    <source>
        <dbReference type="SAM" id="Phobius"/>
    </source>
</evidence>
<keyword evidence="5" id="KW-0406">Ion transport</keyword>